<protein>
    <recommendedName>
        <fullName evidence="1">ATPase AAA-type core domain-containing protein</fullName>
    </recommendedName>
</protein>
<dbReference type="SUPFAM" id="SSF52540">
    <property type="entry name" value="P-loop containing nucleoside triphosphate hydrolases"/>
    <property type="match status" value="1"/>
</dbReference>
<evidence type="ECO:0000313" key="2">
    <source>
        <dbReference type="EMBL" id="QAU49095.1"/>
    </source>
</evidence>
<sequence>MTFESDREAVRQLMLTNKLEPFVRHIRFPYFRNLEQNTRIDFLFPFTAIVGMNGTNKSSVLRAIQSTPGQSSLGLYWFSTSTDEISDRGNDKPCFVYGYLHPGVQKIVEVLKTRVNIQNNPDYWEPSRPIRRYDMEPFDPAAAPGNKGKTRWDTIDKPVVYIDFRQTLSAYDRSFYYGAGSNFQDRKEFIRRRSPLLKRAISYNLTTYSWHGSERIQENRSLSPAEVAAVSKILGRTYTEIRWLRHTFFNVAGATCVLKTSALNYTEAFAGSGEFAVVRLVIDILGAKPTSLILLDEPEVSLHPGAQERLVEFVFEQIKKHKHQVVVSTHSPAIIRHLPPEAIKVILVDHKTGKNIIPSQKAAANEAFFHIGEPIAGRIQIVVEDILAEHLVHRALSFDEAFASQFQTRFFPGGAETIWGHYVPVFSAEGRKDVVVLLDGDKSPVKPLPPANTVSAHDFPQLHKQLREVAGTTIKINVDGGDSGGNQTQIENAVRTIVDWSRNCVQYLPVSSPEEFIWTNMQKTGIEPQVINNDFKKAFDDLTRQDLALAHFQPLDGNDILSTQRRRLATIPTSHPVFEAIRELARKAVERSS</sequence>
<reference evidence="3 5" key="2">
    <citation type="submission" date="2018-10" db="EMBL/GenBank/DDBJ databases">
        <title>Bradyrhizobium sp. nov., effective nodules isolated from peanut in China.</title>
        <authorList>
            <person name="Li Y."/>
        </authorList>
    </citation>
    <scope>NUCLEOTIDE SEQUENCE [LARGE SCALE GENOMIC DNA]</scope>
    <source>
        <strain evidence="3 5">CCBAU 53426</strain>
    </source>
</reference>
<dbReference type="Gene3D" id="3.40.50.300">
    <property type="entry name" value="P-loop containing nucleotide triphosphate hydrolases"/>
    <property type="match status" value="2"/>
</dbReference>
<dbReference type="InterPro" id="IPR027417">
    <property type="entry name" value="P-loop_NTPase"/>
</dbReference>
<dbReference type="GO" id="GO:0005524">
    <property type="term" value="F:ATP binding"/>
    <property type="evidence" value="ECO:0007669"/>
    <property type="project" value="InterPro"/>
</dbReference>
<dbReference type="GO" id="GO:0016887">
    <property type="term" value="F:ATP hydrolysis activity"/>
    <property type="evidence" value="ECO:0007669"/>
    <property type="project" value="InterPro"/>
</dbReference>
<evidence type="ECO:0000313" key="5">
    <source>
        <dbReference type="Proteomes" id="UP000290401"/>
    </source>
</evidence>
<dbReference type="InterPro" id="IPR051396">
    <property type="entry name" value="Bact_Antivir_Def_Nuclease"/>
</dbReference>
<reference evidence="2 4" key="1">
    <citation type="submission" date="2018-06" db="EMBL/GenBank/DDBJ databases">
        <title>Comparative genomics of rhizobia nodulating Arachis hypogaea in China.</title>
        <authorList>
            <person name="Li Y."/>
        </authorList>
    </citation>
    <scope>NUCLEOTIDE SEQUENCE [LARGE SCALE GENOMIC DNA]</scope>
    <source>
        <strain evidence="2 4">CCBAU 51670</strain>
    </source>
</reference>
<dbReference type="PANTHER" id="PTHR43581:SF2">
    <property type="entry name" value="EXCINUCLEASE ATPASE SUBUNIT"/>
    <property type="match status" value="1"/>
</dbReference>
<proteinExistence type="predicted"/>
<dbReference type="EMBL" id="CP030053">
    <property type="protein sequence ID" value="QAU49095.1"/>
    <property type="molecule type" value="Genomic_DNA"/>
</dbReference>
<dbReference type="InterPro" id="IPR003959">
    <property type="entry name" value="ATPase_AAA_core"/>
</dbReference>
<dbReference type="Pfam" id="PF13304">
    <property type="entry name" value="AAA_21"/>
    <property type="match status" value="1"/>
</dbReference>
<accession>A0AAE5X5G2</accession>
<keyword evidence="5" id="KW-1185">Reference proteome</keyword>
<organism evidence="2 4">
    <name type="scientific">Bradyrhizobium guangzhouense</name>
    <dbReference type="NCBI Taxonomy" id="1325095"/>
    <lineage>
        <taxon>Bacteria</taxon>
        <taxon>Pseudomonadati</taxon>
        <taxon>Pseudomonadota</taxon>
        <taxon>Alphaproteobacteria</taxon>
        <taxon>Hyphomicrobiales</taxon>
        <taxon>Nitrobacteraceae</taxon>
        <taxon>Bradyrhizobium</taxon>
    </lineage>
</organism>
<dbReference type="AlphaFoldDB" id="A0AAE5X5G2"/>
<gene>
    <name evidence="3" type="ORF">EAS56_37810</name>
    <name evidence="2" type="ORF">XH91_29545</name>
</gene>
<evidence type="ECO:0000313" key="3">
    <source>
        <dbReference type="EMBL" id="RXH03823.1"/>
    </source>
</evidence>
<dbReference type="RefSeq" id="WP_128953846.1">
    <property type="nucleotide sequence ID" value="NZ_CP030053.1"/>
</dbReference>
<evidence type="ECO:0000313" key="4">
    <source>
        <dbReference type="Proteomes" id="UP000288972"/>
    </source>
</evidence>
<name>A0AAE5X5G2_9BRAD</name>
<dbReference type="KEGG" id="bgz:XH91_29545"/>
<dbReference type="EMBL" id="RDQZ01000068">
    <property type="protein sequence ID" value="RXH03823.1"/>
    <property type="molecule type" value="Genomic_DNA"/>
</dbReference>
<feature type="domain" description="ATPase AAA-type core" evidence="1">
    <location>
        <begin position="46"/>
        <end position="335"/>
    </location>
</feature>
<evidence type="ECO:0000259" key="1">
    <source>
        <dbReference type="Pfam" id="PF13304"/>
    </source>
</evidence>
<dbReference type="Proteomes" id="UP000290401">
    <property type="component" value="Unassembled WGS sequence"/>
</dbReference>
<dbReference type="Proteomes" id="UP000288972">
    <property type="component" value="Chromosome"/>
</dbReference>
<dbReference type="PANTHER" id="PTHR43581">
    <property type="entry name" value="ATP/GTP PHOSPHATASE"/>
    <property type="match status" value="1"/>
</dbReference>